<dbReference type="EMBL" id="VOIH02000003">
    <property type="protein sequence ID" value="KAF3451251.1"/>
    <property type="molecule type" value="Genomic_DNA"/>
</dbReference>
<dbReference type="AlphaFoldDB" id="A0A8K0MM39"/>
<accession>A0A8K0MM39</accession>
<keyword evidence="3" id="KW-1185">Reference proteome</keyword>
<comment type="caution">
    <text evidence="2">The sequence shown here is derived from an EMBL/GenBank/DDBJ whole genome shotgun (WGS) entry which is preliminary data.</text>
</comment>
<evidence type="ECO:0000313" key="3">
    <source>
        <dbReference type="Proteomes" id="UP000796880"/>
    </source>
</evidence>
<gene>
    <name evidence="2" type="ORF">FNV43_RR07346</name>
</gene>
<feature type="compositionally biased region" description="Basic and acidic residues" evidence="1">
    <location>
        <begin position="40"/>
        <end position="55"/>
    </location>
</feature>
<protein>
    <submittedName>
        <fullName evidence="2">Uncharacterized protein</fullName>
    </submittedName>
</protein>
<feature type="region of interest" description="Disordered" evidence="1">
    <location>
        <begin position="40"/>
        <end position="64"/>
    </location>
</feature>
<name>A0A8K0MM39_9ROSA</name>
<reference evidence="2" key="1">
    <citation type="submission" date="2020-03" db="EMBL/GenBank/DDBJ databases">
        <title>A high-quality chromosome-level genome assembly of a woody plant with both climbing and erect habits, Rhamnella rubrinervis.</title>
        <authorList>
            <person name="Lu Z."/>
            <person name="Yang Y."/>
            <person name="Zhu X."/>
            <person name="Sun Y."/>
        </authorList>
    </citation>
    <scope>NUCLEOTIDE SEQUENCE</scope>
    <source>
        <strain evidence="2">BYM</strain>
        <tissue evidence="2">Leaf</tissue>
    </source>
</reference>
<evidence type="ECO:0000256" key="1">
    <source>
        <dbReference type="SAM" id="MobiDB-lite"/>
    </source>
</evidence>
<organism evidence="2 3">
    <name type="scientific">Rhamnella rubrinervis</name>
    <dbReference type="NCBI Taxonomy" id="2594499"/>
    <lineage>
        <taxon>Eukaryota</taxon>
        <taxon>Viridiplantae</taxon>
        <taxon>Streptophyta</taxon>
        <taxon>Embryophyta</taxon>
        <taxon>Tracheophyta</taxon>
        <taxon>Spermatophyta</taxon>
        <taxon>Magnoliopsida</taxon>
        <taxon>eudicotyledons</taxon>
        <taxon>Gunneridae</taxon>
        <taxon>Pentapetalae</taxon>
        <taxon>rosids</taxon>
        <taxon>fabids</taxon>
        <taxon>Rosales</taxon>
        <taxon>Rhamnaceae</taxon>
        <taxon>rhamnoid group</taxon>
        <taxon>Rhamneae</taxon>
        <taxon>Rhamnella</taxon>
    </lineage>
</organism>
<proteinExistence type="predicted"/>
<evidence type="ECO:0000313" key="2">
    <source>
        <dbReference type="EMBL" id="KAF3451251.1"/>
    </source>
</evidence>
<sequence length="130" mass="14842">MRMQAGHFPTHSVSSKWLSVLDFLENYILHMIYDEKGKKLKGNRHELVEEPDSKRSRLSSEPTSFQLADLHQAEVETKRPSDGTRLCLGKEVMVKGEPSHRMTTANPASFSIVECKDIEVSEESMHQDLE</sequence>
<dbReference type="Proteomes" id="UP000796880">
    <property type="component" value="Unassembled WGS sequence"/>
</dbReference>